<evidence type="ECO:0000256" key="4">
    <source>
        <dbReference type="SAM" id="MobiDB-lite"/>
    </source>
</evidence>
<dbReference type="Pfam" id="PF00076">
    <property type="entry name" value="RRM_1"/>
    <property type="match status" value="1"/>
</dbReference>
<evidence type="ECO:0000313" key="6">
    <source>
        <dbReference type="EMBL" id="KAH0596891.1"/>
    </source>
</evidence>
<feature type="region of interest" description="Disordered" evidence="4">
    <location>
        <begin position="182"/>
        <end position="208"/>
    </location>
</feature>
<organism evidence="6 7">
    <name type="scientific">Metarhizium humberi</name>
    <dbReference type="NCBI Taxonomy" id="2596975"/>
    <lineage>
        <taxon>Eukaryota</taxon>
        <taxon>Fungi</taxon>
        <taxon>Dikarya</taxon>
        <taxon>Ascomycota</taxon>
        <taxon>Pezizomycotina</taxon>
        <taxon>Sordariomycetes</taxon>
        <taxon>Hypocreomycetidae</taxon>
        <taxon>Hypocreales</taxon>
        <taxon>Clavicipitaceae</taxon>
        <taxon>Metarhizium</taxon>
    </lineage>
</organism>
<reference evidence="6 7" key="1">
    <citation type="submission" date="2020-07" db="EMBL/GenBank/DDBJ databases">
        <title>Metarhizium humberi genome.</title>
        <authorList>
            <person name="Lysoe E."/>
        </authorList>
    </citation>
    <scope>NUCLEOTIDE SEQUENCE [LARGE SCALE GENOMIC DNA]</scope>
    <source>
        <strain evidence="6 7">ESALQ1638</strain>
    </source>
</reference>
<feature type="domain" description="RRM" evidence="5">
    <location>
        <begin position="740"/>
        <end position="817"/>
    </location>
</feature>
<dbReference type="GO" id="GO:0003723">
    <property type="term" value="F:RNA binding"/>
    <property type="evidence" value="ECO:0007669"/>
    <property type="project" value="UniProtKB-UniRule"/>
</dbReference>
<dbReference type="Gene3D" id="3.30.70.330">
    <property type="match status" value="1"/>
</dbReference>
<feature type="region of interest" description="Disordered" evidence="4">
    <location>
        <begin position="241"/>
        <end position="271"/>
    </location>
</feature>
<evidence type="ECO:0000256" key="2">
    <source>
        <dbReference type="ARBA" id="ARBA00022884"/>
    </source>
</evidence>
<dbReference type="EMBL" id="JACEFI010000008">
    <property type="protein sequence ID" value="KAH0596891.1"/>
    <property type="molecule type" value="Genomic_DNA"/>
</dbReference>
<feature type="compositionally biased region" description="Polar residues" evidence="4">
    <location>
        <begin position="870"/>
        <end position="879"/>
    </location>
</feature>
<dbReference type="InterPro" id="IPR035979">
    <property type="entry name" value="RBD_domain_sf"/>
</dbReference>
<dbReference type="Proteomes" id="UP000764110">
    <property type="component" value="Unassembled WGS sequence"/>
</dbReference>
<feature type="region of interest" description="Disordered" evidence="4">
    <location>
        <begin position="907"/>
        <end position="929"/>
    </location>
</feature>
<dbReference type="PANTHER" id="PTHR10501">
    <property type="entry name" value="U1 SMALL NUCLEAR RIBONUCLEOPROTEIN A/U2 SMALL NUCLEAR RIBONUCLEOPROTEIN B"/>
    <property type="match status" value="1"/>
</dbReference>
<feature type="compositionally biased region" description="Polar residues" evidence="4">
    <location>
        <begin position="388"/>
        <end position="401"/>
    </location>
</feature>
<feature type="region of interest" description="Disordered" evidence="4">
    <location>
        <begin position="367"/>
        <end position="401"/>
    </location>
</feature>
<keyword evidence="2 3" id="KW-0694">RNA-binding</keyword>
<dbReference type="PROSITE" id="PS50102">
    <property type="entry name" value="RRM"/>
    <property type="match status" value="1"/>
</dbReference>
<proteinExistence type="predicted"/>
<protein>
    <recommendedName>
        <fullName evidence="5">RRM domain-containing protein</fullName>
    </recommendedName>
</protein>
<feature type="compositionally biased region" description="Polar residues" evidence="4">
    <location>
        <begin position="907"/>
        <end position="921"/>
    </location>
</feature>
<dbReference type="AlphaFoldDB" id="A0A9P8M8X0"/>
<evidence type="ECO:0000259" key="5">
    <source>
        <dbReference type="PROSITE" id="PS50102"/>
    </source>
</evidence>
<evidence type="ECO:0000256" key="1">
    <source>
        <dbReference type="ARBA" id="ARBA00022553"/>
    </source>
</evidence>
<gene>
    <name evidence="6" type="ORF">MHUMG1_05199</name>
</gene>
<dbReference type="FunFam" id="3.30.70.330:FF:000089">
    <property type="entry name" value="RNA binding protein"/>
    <property type="match status" value="1"/>
</dbReference>
<dbReference type="SUPFAM" id="SSF54928">
    <property type="entry name" value="RNA-binding domain, RBD"/>
    <property type="match status" value="1"/>
</dbReference>
<dbReference type="CDD" id="cd00590">
    <property type="entry name" value="RRM_SF"/>
    <property type="match status" value="1"/>
</dbReference>
<evidence type="ECO:0000256" key="3">
    <source>
        <dbReference type="PROSITE-ProRule" id="PRU00176"/>
    </source>
</evidence>
<name>A0A9P8M8X0_9HYPO</name>
<dbReference type="CDD" id="cd12245">
    <property type="entry name" value="RRM_scw1_like"/>
    <property type="match status" value="1"/>
</dbReference>
<dbReference type="InterPro" id="IPR000504">
    <property type="entry name" value="RRM_dom"/>
</dbReference>
<keyword evidence="1" id="KW-0597">Phosphoprotein</keyword>
<keyword evidence="7" id="KW-1185">Reference proteome</keyword>
<feature type="region of interest" description="Disordered" evidence="4">
    <location>
        <begin position="851"/>
        <end position="879"/>
    </location>
</feature>
<sequence length="929" mass="100955">MNGAGATFDTEPQAPSGLCTIRTRLRPGAGGHTYADLWPRGVHTKCARAPIGQAQSVSQQVICAQLASEDTWDFAWVMNLGHPVPSWQGLAVWGRAETQIRPPVPSPVNASLSEAVSESMDESRHTGFGRIPERESSLRTGIAPLATTRRRRSSSLHVLYALQAVQGDDSRVPRVHKHRTVAPNTCLPPRTEQDCRGPKRTPVRTPCRARSIDTWRQSQTRIHPPTALGTKSTLTRGPTVARLALHPPRPNQPTGQPSGRRLGSKKDRRVRPELTHCIRDHIRIRDHIDGADRHRHDPQFTAAQRHLQPRRARPQSRFGFPDCAPSSYKHLIANRAISVWRRLSRLSLYQRIRSCCRAQYAPAPAMTPDPCAPPPQQPNLISGASVKPQHSNRSSPFPTITTASDKVSSMAATSSFLPAAQTFRPSHSTQSPYPLNMSTAHLFEREPTKPVGTPFSSTPTPMVRVLIRRLPLNTSEESLRLMVVWSQELADVELLPADKSEDDGFRSALLRFRSMAGAQEAKNMLDGRSNISNDAEMIVEVLSNSPPIARRNTVEQASAMPPVTSSTGPAPVPASRQPARFNGFQPLDNSVSPTSNSVFPAHEFIHPDANSHYQSIFSPQSPIGNHLSERPRISGKSLISSDFGDDDETSDLLKDPVAYAENGATSQRRATAPQIPIGRMAGLSLNTNPSQGPASLPPYMTPLSPANAPAPGLGYPVNGHSFPRHNFPPVNPADQNPPCNTLYVGNLPIDTSEEELKAMFSKQRGYKRLCFRTKQNGPMCFVEFEDVSFATKALHELYGQPLHNSVKGGIRLSFSKNPLGVRSGQAPGQGANTSMGNMTGMMGNGTNGFATTHGPPPGLAAPPGLGSGRGNYNLTSSMNTGSSRPYNAAGFPGAPTHPWNTPYNNSVATGPNSGLNNSSSYFPRHMMGR</sequence>
<dbReference type="SMART" id="SM00360">
    <property type="entry name" value="RRM"/>
    <property type="match status" value="2"/>
</dbReference>
<comment type="caution">
    <text evidence="6">The sequence shown here is derived from an EMBL/GenBank/DDBJ whole genome shotgun (WGS) entry which is preliminary data.</text>
</comment>
<accession>A0A9P8M8X0</accession>
<evidence type="ECO:0000313" key="7">
    <source>
        <dbReference type="Proteomes" id="UP000764110"/>
    </source>
</evidence>
<dbReference type="InterPro" id="IPR012677">
    <property type="entry name" value="Nucleotide-bd_a/b_plait_sf"/>
</dbReference>
<feature type="compositionally biased region" description="Pro residues" evidence="4">
    <location>
        <begin position="367"/>
        <end position="377"/>
    </location>
</feature>